<evidence type="ECO:0000259" key="5">
    <source>
        <dbReference type="PROSITE" id="PS50966"/>
    </source>
</evidence>
<keyword evidence="1" id="KW-0479">Metal-binding</keyword>
<dbReference type="PROSITE" id="PS50966">
    <property type="entry name" value="ZF_SWIM"/>
    <property type="match status" value="1"/>
</dbReference>
<dbReference type="Pfam" id="PF03108">
    <property type="entry name" value="DBD_Tnp_Mut"/>
    <property type="match status" value="1"/>
</dbReference>
<protein>
    <submittedName>
        <fullName evidence="7">Uncharacterized protein LOC103723383</fullName>
    </submittedName>
</protein>
<dbReference type="PANTHER" id="PTHR31973">
    <property type="entry name" value="POLYPROTEIN, PUTATIVE-RELATED"/>
    <property type="match status" value="1"/>
</dbReference>
<dbReference type="Pfam" id="PF10551">
    <property type="entry name" value="MULE"/>
    <property type="match status" value="1"/>
</dbReference>
<name>A0A8B8ZNI3_PHODC</name>
<evidence type="ECO:0000256" key="3">
    <source>
        <dbReference type="ARBA" id="ARBA00022833"/>
    </source>
</evidence>
<dbReference type="KEGG" id="pda:103723383"/>
<evidence type="ECO:0000256" key="2">
    <source>
        <dbReference type="ARBA" id="ARBA00022771"/>
    </source>
</evidence>
<dbReference type="AlphaFoldDB" id="A0A8B8ZNI3"/>
<dbReference type="InterPro" id="IPR018289">
    <property type="entry name" value="MULE_transposase_dom"/>
</dbReference>
<accession>A0A8B8ZNI3</accession>
<proteinExistence type="predicted"/>
<dbReference type="InterPro" id="IPR007527">
    <property type="entry name" value="Znf_SWIM"/>
</dbReference>
<sequence>MEQQLFKLKVKFGGYFKKVKNSTRLKYYFGRQKSWLVDVDCFCYKDLYDDIVHTFNLKLEETIKIWSVIRHLMPKSYMILDTDQKLMSLFEEYKDLKECFIFVTKETNIIQLSQSTLGSQDQIEICRSTATAIEEIREDEVRENQRYNENEHLATIGIDTLATAIENNDFVGVNDETLSQEEQETDTEIYGSESSYHSIYNSDSDDDDENIIEYEGETYEMDIVDPNMAVGTKYTSREQFKVALSQYAILNEFAVRVLKSEPGRMTVSCKDEACNWRLHASLLCDGHTFQVKKLKEPHTCSSINKCGNKMATQFWICDRIIGWLRKEGDLSPIELKRRLLQFYHLELPYHRVWREKELAMSMIHGNWADSFERMEDFKEELLRRNPGSVVKLKLDVVDDKHYFHRFFICLQACSTGFLAGCRPFIGLDGCHLKGKFRGVMMAATSLDGNNGLFPVAFGIAESENSDSWTWFLEALKESIQTPEGLVLVSDRQKGLEEAVQHIYPQAEHRKCMRHLYKNFQTKFPGDWLKIKVWGAARAYTKVQHDDIINQIKEASLEAFKYLNAENIGLWSRSQFGITAKCSYITNNLSESFNAWISEARHRPVLDLLDVVRQKIMVKMEARRRMAARWKGNLVPVVMKYVRDISLKLGDYNVYRTSDYRAEVIETNGRHEVILNEQRCSCRLWEVSGIPCVHAAAFICSMRGANLENYVSEYFTVAKYKTAYALEIGPLPDKVQWIKIDIGYKVLPPKLSLRPPRRPKKKRIRGTDENTSKKMHKCLREMVQEEECHVQEAHMQCS</sequence>
<feature type="domain" description="SWIM-type" evidence="5">
    <location>
        <begin position="670"/>
        <end position="702"/>
    </location>
</feature>
<dbReference type="GeneID" id="103723383"/>
<keyword evidence="6" id="KW-1185">Reference proteome</keyword>
<evidence type="ECO:0000313" key="6">
    <source>
        <dbReference type="Proteomes" id="UP000228380"/>
    </source>
</evidence>
<evidence type="ECO:0000256" key="4">
    <source>
        <dbReference type="PROSITE-ProRule" id="PRU00325"/>
    </source>
</evidence>
<dbReference type="SMART" id="SM00575">
    <property type="entry name" value="ZnF_PMZ"/>
    <property type="match status" value="1"/>
</dbReference>
<dbReference type="Proteomes" id="UP000228380">
    <property type="component" value="Unplaced"/>
</dbReference>
<dbReference type="RefSeq" id="XP_038975800.1">
    <property type="nucleotide sequence ID" value="XM_039119872.1"/>
</dbReference>
<gene>
    <name evidence="7" type="primary">LOC103723383</name>
</gene>
<evidence type="ECO:0000256" key="1">
    <source>
        <dbReference type="ARBA" id="ARBA00022723"/>
    </source>
</evidence>
<evidence type="ECO:0000313" key="7">
    <source>
        <dbReference type="RefSeq" id="XP_038975800.1"/>
    </source>
</evidence>
<keyword evidence="3" id="KW-0862">Zinc</keyword>
<dbReference type="InterPro" id="IPR004332">
    <property type="entry name" value="Transposase_MuDR"/>
</dbReference>
<reference evidence="7" key="1">
    <citation type="submission" date="2025-08" db="UniProtKB">
        <authorList>
            <consortium name="RefSeq"/>
        </authorList>
    </citation>
    <scope>IDENTIFICATION</scope>
    <source>
        <tissue evidence="7">Young leaves</tissue>
    </source>
</reference>
<dbReference type="OrthoDB" id="670150at2759"/>
<dbReference type="PANTHER" id="PTHR31973:SF188">
    <property type="entry name" value="POLYPROTEIN, PUTATIVE-RELATED"/>
    <property type="match status" value="1"/>
</dbReference>
<keyword evidence="2 4" id="KW-0863">Zinc-finger</keyword>
<dbReference type="Pfam" id="PF04434">
    <property type="entry name" value="SWIM"/>
    <property type="match status" value="1"/>
</dbReference>
<organism evidence="6 7">
    <name type="scientific">Phoenix dactylifera</name>
    <name type="common">Date palm</name>
    <dbReference type="NCBI Taxonomy" id="42345"/>
    <lineage>
        <taxon>Eukaryota</taxon>
        <taxon>Viridiplantae</taxon>
        <taxon>Streptophyta</taxon>
        <taxon>Embryophyta</taxon>
        <taxon>Tracheophyta</taxon>
        <taxon>Spermatophyta</taxon>
        <taxon>Magnoliopsida</taxon>
        <taxon>Liliopsida</taxon>
        <taxon>Arecaceae</taxon>
        <taxon>Coryphoideae</taxon>
        <taxon>Phoeniceae</taxon>
        <taxon>Phoenix</taxon>
    </lineage>
</organism>
<dbReference type="GO" id="GO:0008270">
    <property type="term" value="F:zinc ion binding"/>
    <property type="evidence" value="ECO:0007669"/>
    <property type="project" value="UniProtKB-KW"/>
</dbReference>
<dbReference type="InterPro" id="IPR006564">
    <property type="entry name" value="Znf_PMZ"/>
</dbReference>